<evidence type="ECO:0000256" key="1">
    <source>
        <dbReference type="ARBA" id="ARBA00001966"/>
    </source>
</evidence>
<keyword evidence="6" id="KW-0560">Oxidoreductase</keyword>
<dbReference type="SUPFAM" id="SSF50692">
    <property type="entry name" value="ADC-like"/>
    <property type="match status" value="1"/>
</dbReference>
<accession>A0A511CZQ2</accession>
<sequence>MTETVRPAADPTAADPTAAAPTVPAPQTPIVPVGHPLPGARRHEHLHNYPPVSEWDNHVEYDAEAHPRKVPHSYMLVPTTCFNCESACGLLAYVDKDDLSVRKVEGNPAHPGSRGRNCAKGPATINQLHDPERILHPLRRTGARGGGQWERVSWDTALEDIAGRIRAAIQEGRHEEVTYHVGRPGEDGFAERVLQAWGVDGHNSHTQVCSSGARLGQTLWGGYDRPSPDHANAKVILLFSSHLETGHYFNPHAQRIMEGKQSGAKVVVVDPRMSNTASHADLWLAPWPGSEAAILLAVAAHLLRTRRIDEPYLRRWFNWEVYLRELHPGAEPTFEAFLETLEADYAQYTFGFAAEESQIPVEKLVELAEPIAQCDHRLAAHIWRSAAAGNLGGWQVSRAMWFVLALTGSIGTVGGTQPNGWNKFIPHGPDVPAHDHWNELAWPPEYPLACNEMSILLPHFMEEGRGRIDVYFSRVFNPIWTYPDGFTWMRALSDPEKVGLHIALTPTWSETAEFADYVLPVGHSTERHDTQSYETHAAKWLGFRQPVRRVAMEKLGMPVGDTRDANPGEVWEETELWFELSWRIDPDGSMGIRRHFESPYRPGEKVTVDEYYRWIFENRVPGLPEKAEAEGLSPLGYMRRYGVVEVAETLYRQDECPLTEAEFADAVPDPEGSDTAGVLRKPTDLDSTPPLVGEAGAVGIRHADGTVTAGWLTPSRRLEVYSTAMRDWGWPEYATPGYIRSHVARSEIDLDAGELVLVPTFRLPTLIHTRSGNAKYLNEISNSHPAWLNTVDAARHGVSTGDLVRLNTSIGYLVGRVWVTEGIRPGVCALSHHMGRWRLHDTEGSRWVQGLVDITHPDGPDSWMLRYKSGIAPFSSDDPDSERIWWTDPGVHQNLAFGVQPDPHSGMHCWLQKVKMEKAHAGDQYGDVYVDARRSREVYREWLARTHTTLGPGGQRRPGFLMRPVKPRRRAFRVES</sequence>
<gene>
    <name evidence="11" type="ORF">PA7_15900</name>
</gene>
<dbReference type="SMART" id="SM00926">
    <property type="entry name" value="Molybdop_Fe4S4"/>
    <property type="match status" value="1"/>
</dbReference>
<dbReference type="Pfam" id="PF01568">
    <property type="entry name" value="Molydop_binding"/>
    <property type="match status" value="1"/>
</dbReference>
<dbReference type="Gene3D" id="3.40.228.10">
    <property type="entry name" value="Dimethylsulfoxide Reductase, domain 2"/>
    <property type="match status" value="1"/>
</dbReference>
<dbReference type="GO" id="GO:0009055">
    <property type="term" value="F:electron transfer activity"/>
    <property type="evidence" value="ECO:0007669"/>
    <property type="project" value="TreeGrafter"/>
</dbReference>
<dbReference type="InterPro" id="IPR006656">
    <property type="entry name" value="Mopterin_OxRdtase"/>
</dbReference>
<feature type="region of interest" description="Disordered" evidence="9">
    <location>
        <begin position="1"/>
        <end position="43"/>
    </location>
</feature>
<evidence type="ECO:0000313" key="11">
    <source>
        <dbReference type="EMBL" id="GEL17753.1"/>
    </source>
</evidence>
<keyword evidence="8" id="KW-0411">Iron-sulfur</keyword>
<organism evidence="11 12">
    <name type="scientific">Pseudonocardia asaccharolytica DSM 44247 = NBRC 16224</name>
    <dbReference type="NCBI Taxonomy" id="1123024"/>
    <lineage>
        <taxon>Bacteria</taxon>
        <taxon>Bacillati</taxon>
        <taxon>Actinomycetota</taxon>
        <taxon>Actinomycetes</taxon>
        <taxon>Pseudonocardiales</taxon>
        <taxon>Pseudonocardiaceae</taxon>
        <taxon>Pseudonocardia</taxon>
    </lineage>
</organism>
<evidence type="ECO:0000256" key="8">
    <source>
        <dbReference type="ARBA" id="ARBA00023014"/>
    </source>
</evidence>
<comment type="caution">
    <text evidence="11">The sequence shown here is derived from an EMBL/GenBank/DDBJ whole genome shotgun (WGS) entry which is preliminary data.</text>
</comment>
<evidence type="ECO:0000259" key="10">
    <source>
        <dbReference type="PROSITE" id="PS51669"/>
    </source>
</evidence>
<feature type="region of interest" description="Disordered" evidence="9">
    <location>
        <begin position="665"/>
        <end position="688"/>
    </location>
</feature>
<reference evidence="11 12" key="1">
    <citation type="submission" date="2019-07" db="EMBL/GenBank/DDBJ databases">
        <title>Whole genome shotgun sequence of Pseudonocardia asaccharolytica NBRC 16224.</title>
        <authorList>
            <person name="Hosoyama A."/>
            <person name="Uohara A."/>
            <person name="Ohji S."/>
            <person name="Ichikawa N."/>
        </authorList>
    </citation>
    <scope>NUCLEOTIDE SEQUENCE [LARGE SCALE GENOMIC DNA]</scope>
    <source>
        <strain evidence="11 12">NBRC 16224</strain>
    </source>
</reference>
<dbReference type="GO" id="GO:0030151">
    <property type="term" value="F:molybdenum ion binding"/>
    <property type="evidence" value="ECO:0007669"/>
    <property type="project" value="TreeGrafter"/>
</dbReference>
<proteinExistence type="inferred from homology"/>
<dbReference type="STRING" id="1123024.GCA_000423625_03085"/>
<dbReference type="Pfam" id="PF04879">
    <property type="entry name" value="Molybdop_Fe4S4"/>
    <property type="match status" value="1"/>
</dbReference>
<evidence type="ECO:0000256" key="6">
    <source>
        <dbReference type="ARBA" id="ARBA00023002"/>
    </source>
</evidence>
<name>A0A511CZQ2_9PSEU</name>
<feature type="compositionally biased region" description="Low complexity" evidence="9">
    <location>
        <begin position="1"/>
        <end position="22"/>
    </location>
</feature>
<dbReference type="InterPro" id="IPR006963">
    <property type="entry name" value="Mopterin_OxRdtase_4Fe-4S_dom"/>
</dbReference>
<dbReference type="GO" id="GO:0016491">
    <property type="term" value="F:oxidoreductase activity"/>
    <property type="evidence" value="ECO:0007669"/>
    <property type="project" value="UniProtKB-KW"/>
</dbReference>
<dbReference type="GO" id="GO:0030313">
    <property type="term" value="C:cell envelope"/>
    <property type="evidence" value="ECO:0007669"/>
    <property type="project" value="UniProtKB-SubCell"/>
</dbReference>
<keyword evidence="5" id="KW-0479">Metal-binding</keyword>
<keyword evidence="12" id="KW-1185">Reference proteome</keyword>
<dbReference type="GO" id="GO:0009061">
    <property type="term" value="P:anaerobic respiration"/>
    <property type="evidence" value="ECO:0007669"/>
    <property type="project" value="TreeGrafter"/>
</dbReference>
<dbReference type="PROSITE" id="PS51669">
    <property type="entry name" value="4FE4S_MOW_BIS_MGD"/>
    <property type="match status" value="1"/>
</dbReference>
<dbReference type="Gene3D" id="2.40.40.20">
    <property type="match status" value="1"/>
</dbReference>
<dbReference type="GO" id="GO:0051539">
    <property type="term" value="F:4 iron, 4 sulfur cluster binding"/>
    <property type="evidence" value="ECO:0007669"/>
    <property type="project" value="UniProtKB-KW"/>
</dbReference>
<evidence type="ECO:0000256" key="4">
    <source>
        <dbReference type="ARBA" id="ARBA00022485"/>
    </source>
</evidence>
<keyword evidence="4" id="KW-0004">4Fe-4S</keyword>
<dbReference type="Gene3D" id="3.30.2070.10">
    <property type="entry name" value="Formate dehydrogenase/DMSO reductase"/>
    <property type="match status" value="1"/>
</dbReference>
<dbReference type="OrthoDB" id="7376058at2"/>
<evidence type="ECO:0000256" key="3">
    <source>
        <dbReference type="ARBA" id="ARBA00010312"/>
    </source>
</evidence>
<evidence type="ECO:0000256" key="5">
    <source>
        <dbReference type="ARBA" id="ARBA00022723"/>
    </source>
</evidence>
<dbReference type="InterPro" id="IPR006657">
    <property type="entry name" value="MoPterin_dinucl-bd_dom"/>
</dbReference>
<comment type="similarity">
    <text evidence="3">Belongs to the prokaryotic molybdopterin-containing oxidoreductase family.</text>
</comment>
<dbReference type="Gene3D" id="2.20.25.90">
    <property type="entry name" value="ADC-like domains"/>
    <property type="match status" value="1"/>
</dbReference>
<dbReference type="Gene3D" id="3.40.50.740">
    <property type="match status" value="1"/>
</dbReference>
<dbReference type="GO" id="GO:0043546">
    <property type="term" value="F:molybdopterin cofactor binding"/>
    <property type="evidence" value="ECO:0007669"/>
    <property type="project" value="InterPro"/>
</dbReference>
<dbReference type="AlphaFoldDB" id="A0A511CZQ2"/>
<dbReference type="EMBL" id="BJVI01000011">
    <property type="protein sequence ID" value="GEL17753.1"/>
    <property type="molecule type" value="Genomic_DNA"/>
</dbReference>
<dbReference type="Proteomes" id="UP000321328">
    <property type="component" value="Unassembled WGS sequence"/>
</dbReference>
<evidence type="ECO:0000256" key="2">
    <source>
        <dbReference type="ARBA" id="ARBA00004196"/>
    </source>
</evidence>
<evidence type="ECO:0000256" key="7">
    <source>
        <dbReference type="ARBA" id="ARBA00023004"/>
    </source>
</evidence>
<evidence type="ECO:0000256" key="9">
    <source>
        <dbReference type="SAM" id="MobiDB-lite"/>
    </source>
</evidence>
<keyword evidence="7" id="KW-0408">Iron</keyword>
<evidence type="ECO:0000313" key="12">
    <source>
        <dbReference type="Proteomes" id="UP000321328"/>
    </source>
</evidence>
<dbReference type="RefSeq" id="WP_037057399.1">
    <property type="nucleotide sequence ID" value="NZ_AUII01000013.1"/>
</dbReference>
<dbReference type="Pfam" id="PF00384">
    <property type="entry name" value="Molybdopterin"/>
    <property type="match status" value="1"/>
</dbReference>
<dbReference type="SUPFAM" id="SSF53706">
    <property type="entry name" value="Formate dehydrogenase/DMSO reductase, domains 1-3"/>
    <property type="match status" value="1"/>
</dbReference>
<comment type="subcellular location">
    <subcellularLocation>
        <location evidence="2">Cell envelope</location>
    </subcellularLocation>
</comment>
<dbReference type="PANTHER" id="PTHR43598">
    <property type="entry name" value="TUNGSTEN-CONTAINING FORMYLMETHANOFURAN DEHYDROGENASE 2 SUBUNIT B"/>
    <property type="match status" value="1"/>
</dbReference>
<feature type="domain" description="4Fe-4S Mo/W bis-MGD-type" evidence="10">
    <location>
        <begin position="74"/>
        <end position="132"/>
    </location>
</feature>
<dbReference type="PANTHER" id="PTHR43598:SF1">
    <property type="entry name" value="FORMATE DEHYDROGENASE-O MAJOR SUBUNIT"/>
    <property type="match status" value="1"/>
</dbReference>
<comment type="cofactor">
    <cofactor evidence="1">
        <name>[4Fe-4S] cluster</name>
        <dbReference type="ChEBI" id="CHEBI:49883"/>
    </cofactor>
</comment>
<protein>
    <submittedName>
        <fullName evidence="11">Formate dehydrogenase</fullName>
    </submittedName>
</protein>
<dbReference type="InterPro" id="IPR009010">
    <property type="entry name" value="Asp_de-COase-like_dom_sf"/>
</dbReference>